<dbReference type="Proteomes" id="UP000645828">
    <property type="component" value="Unassembled WGS sequence"/>
</dbReference>
<comment type="caution">
    <text evidence="15">The sequence shown here is derived from an EMBL/GenBank/DDBJ whole genome shotgun (WGS) entry which is preliminary data.</text>
</comment>
<evidence type="ECO:0000313" key="15">
    <source>
        <dbReference type="EMBL" id="CAD7666967.1"/>
    </source>
</evidence>
<dbReference type="Pfam" id="PF13853">
    <property type="entry name" value="7tm_4"/>
    <property type="match status" value="1"/>
</dbReference>
<feature type="domain" description="G-protein coupled receptors family 1 profile" evidence="14">
    <location>
        <begin position="37"/>
        <end position="248"/>
    </location>
</feature>
<dbReference type="SUPFAM" id="SSF81321">
    <property type="entry name" value="Family A G protein-coupled receptor-like"/>
    <property type="match status" value="1"/>
</dbReference>
<dbReference type="AlphaFoldDB" id="A0A811XWP8"/>
<evidence type="ECO:0000256" key="1">
    <source>
        <dbReference type="ARBA" id="ARBA00003929"/>
    </source>
</evidence>
<dbReference type="PROSITE" id="PS50262">
    <property type="entry name" value="G_PROTEIN_RECEP_F1_2"/>
    <property type="match status" value="1"/>
</dbReference>
<evidence type="ECO:0000259" key="14">
    <source>
        <dbReference type="PROSITE" id="PS50262"/>
    </source>
</evidence>
<reference evidence="15" key="1">
    <citation type="submission" date="2020-12" db="EMBL/GenBank/DDBJ databases">
        <authorList>
            <consortium name="Molecular Ecology Group"/>
        </authorList>
    </citation>
    <scope>NUCLEOTIDE SEQUENCE</scope>
    <source>
        <strain evidence="15">TBG_1078</strain>
    </source>
</reference>
<keyword evidence="7 13" id="KW-1133">Transmembrane helix</keyword>
<keyword evidence="16" id="KW-1185">Reference proteome</keyword>
<keyword evidence="6 13" id="KW-0552">Olfaction</keyword>
<evidence type="ECO:0000256" key="8">
    <source>
        <dbReference type="ARBA" id="ARBA00023040"/>
    </source>
</evidence>
<dbReference type="EMBL" id="CAJHUB010000648">
    <property type="protein sequence ID" value="CAD7666967.1"/>
    <property type="molecule type" value="Genomic_DNA"/>
</dbReference>
<comment type="similarity">
    <text evidence="12">Belongs to the G-protein coupled receptor 1 family.</text>
</comment>
<dbReference type="FunFam" id="1.20.1070.10:FF:000015">
    <property type="entry name" value="Olfactory receptor"/>
    <property type="match status" value="1"/>
</dbReference>
<evidence type="ECO:0000256" key="10">
    <source>
        <dbReference type="ARBA" id="ARBA00023170"/>
    </source>
</evidence>
<comment type="subcellular location">
    <subcellularLocation>
        <location evidence="2 13">Cell membrane</location>
        <topology evidence="2 13">Multi-pass membrane protein</topology>
    </subcellularLocation>
</comment>
<feature type="transmembrane region" description="Helical" evidence="13">
    <location>
        <begin position="21"/>
        <end position="44"/>
    </location>
</feature>
<keyword evidence="9 13" id="KW-0472">Membrane</keyword>
<dbReference type="PRINTS" id="PR00245">
    <property type="entry name" value="OLFACTORYR"/>
</dbReference>
<accession>A0A811XWP8</accession>
<dbReference type="InterPro" id="IPR017452">
    <property type="entry name" value="GPCR_Rhodpsn_7TM"/>
</dbReference>
<feature type="transmembrane region" description="Helical" evidence="13">
    <location>
        <begin position="88"/>
        <end position="116"/>
    </location>
</feature>
<dbReference type="PROSITE" id="PS00237">
    <property type="entry name" value="G_PROTEIN_RECEP_F1_1"/>
    <property type="match status" value="1"/>
</dbReference>
<keyword evidence="5 12" id="KW-0812">Transmembrane</keyword>
<evidence type="ECO:0000256" key="2">
    <source>
        <dbReference type="ARBA" id="ARBA00004651"/>
    </source>
</evidence>
<protein>
    <recommendedName>
        <fullName evidence="13">Olfactory receptor</fullName>
    </recommendedName>
</protein>
<keyword evidence="4 13" id="KW-0716">Sensory transduction</keyword>
<evidence type="ECO:0000256" key="4">
    <source>
        <dbReference type="ARBA" id="ARBA00022606"/>
    </source>
</evidence>
<keyword evidence="11 12" id="KW-0807">Transducer</keyword>
<dbReference type="GO" id="GO:0005886">
    <property type="term" value="C:plasma membrane"/>
    <property type="evidence" value="ECO:0007669"/>
    <property type="project" value="UniProtKB-SubCell"/>
</dbReference>
<dbReference type="GO" id="GO:0004984">
    <property type="term" value="F:olfactory receptor activity"/>
    <property type="evidence" value="ECO:0007669"/>
    <property type="project" value="InterPro"/>
</dbReference>
<evidence type="ECO:0000256" key="13">
    <source>
        <dbReference type="RuleBase" id="RU363047"/>
    </source>
</evidence>
<evidence type="ECO:0000256" key="6">
    <source>
        <dbReference type="ARBA" id="ARBA00022725"/>
    </source>
</evidence>
<evidence type="ECO:0000256" key="5">
    <source>
        <dbReference type="ARBA" id="ARBA00022692"/>
    </source>
</evidence>
<comment type="function">
    <text evidence="1">Putative odorant or sperm cell receptor.</text>
</comment>
<keyword evidence="8 12" id="KW-0297">G-protein coupled receptor</keyword>
<evidence type="ECO:0000256" key="3">
    <source>
        <dbReference type="ARBA" id="ARBA00022475"/>
    </source>
</evidence>
<dbReference type="GO" id="GO:0004930">
    <property type="term" value="F:G protein-coupled receptor activity"/>
    <property type="evidence" value="ECO:0007669"/>
    <property type="project" value="UniProtKB-KW"/>
</dbReference>
<dbReference type="InterPro" id="IPR000725">
    <property type="entry name" value="Olfact_rcpt"/>
</dbReference>
<evidence type="ECO:0000256" key="7">
    <source>
        <dbReference type="ARBA" id="ARBA00022989"/>
    </source>
</evidence>
<name>A0A811XWP8_NYCPR</name>
<keyword evidence="10 12" id="KW-0675">Receptor</keyword>
<proteinExistence type="inferred from homology"/>
<evidence type="ECO:0000313" key="16">
    <source>
        <dbReference type="Proteomes" id="UP000645828"/>
    </source>
</evidence>
<feature type="transmembrane region" description="Helical" evidence="13">
    <location>
        <begin position="194"/>
        <end position="217"/>
    </location>
</feature>
<organism evidence="15 16">
    <name type="scientific">Nyctereutes procyonoides</name>
    <name type="common">Raccoon dog</name>
    <name type="synonym">Canis procyonoides</name>
    <dbReference type="NCBI Taxonomy" id="34880"/>
    <lineage>
        <taxon>Eukaryota</taxon>
        <taxon>Metazoa</taxon>
        <taxon>Chordata</taxon>
        <taxon>Craniata</taxon>
        <taxon>Vertebrata</taxon>
        <taxon>Euteleostomi</taxon>
        <taxon>Mammalia</taxon>
        <taxon>Eutheria</taxon>
        <taxon>Laurasiatheria</taxon>
        <taxon>Carnivora</taxon>
        <taxon>Caniformia</taxon>
        <taxon>Canidae</taxon>
        <taxon>Nyctereutes</taxon>
    </lineage>
</organism>
<dbReference type="Gene3D" id="1.20.1070.10">
    <property type="entry name" value="Rhodopsin 7-helix transmembrane proteins"/>
    <property type="match status" value="1"/>
</dbReference>
<evidence type="ECO:0000256" key="9">
    <source>
        <dbReference type="ARBA" id="ARBA00023136"/>
    </source>
</evidence>
<gene>
    <name evidence="15" type="ORF">NYPRO_LOCUS348</name>
</gene>
<feature type="transmembrane region" description="Helical" evidence="13">
    <location>
        <begin position="136"/>
        <end position="155"/>
    </location>
</feature>
<keyword evidence="3 13" id="KW-1003">Cell membrane</keyword>
<dbReference type="InterPro" id="IPR000276">
    <property type="entry name" value="GPCR_Rhodpsn"/>
</dbReference>
<feature type="transmembrane region" description="Helical" evidence="13">
    <location>
        <begin position="56"/>
        <end position="82"/>
    </location>
</feature>
<dbReference type="PANTHER" id="PTHR26453">
    <property type="entry name" value="OLFACTORY RECEPTOR"/>
    <property type="match status" value="1"/>
</dbReference>
<evidence type="ECO:0000256" key="11">
    <source>
        <dbReference type="ARBA" id="ARBA00023224"/>
    </source>
</evidence>
<sequence>MRSPQGTSFCWTSLTGQKLEMVLFFINMVFYLLAITGNSSIIFLSVMDSRLHVPMYFFLCNLSLLDMCYTTSSIPQMLINLWGPSKTITYVGCVIQLFAFLSVGGTECILLSIMAYDRFVAVCKPLHYMAIMHPQLCLQLAAFGWLSGIANSILMSPLTMSLGCSGQRHITHFVCEMPAIIRISCMDTRHVEGLAFFLAIPIVLVPLSTILVSYGYIAVKVAGIRSAAGRRKAFNTCSSHMALVSLFYSSSISISSKLERLMEWTSKVQIWDKLRNDIAQIITAFLQEQ</sequence>
<evidence type="ECO:0000256" key="12">
    <source>
        <dbReference type="RuleBase" id="RU000688"/>
    </source>
</evidence>
<dbReference type="PRINTS" id="PR00237">
    <property type="entry name" value="GPCRRHODOPSN"/>
</dbReference>